<name>A0ABU5EED7_9PROT</name>
<evidence type="ECO:0000313" key="3">
    <source>
        <dbReference type="Proteomes" id="UP001279642"/>
    </source>
</evidence>
<dbReference type="Gene3D" id="2.30.30.220">
    <property type="entry name" value="SspB-like"/>
    <property type="match status" value="1"/>
</dbReference>
<evidence type="ECO:0000313" key="2">
    <source>
        <dbReference type="EMBL" id="MDY0884287.1"/>
    </source>
</evidence>
<dbReference type="Pfam" id="PF04386">
    <property type="entry name" value="SspB"/>
    <property type="match status" value="1"/>
</dbReference>
<proteinExistence type="predicted"/>
<organism evidence="2 3">
    <name type="scientific">Dongia soli</name>
    <dbReference type="NCBI Taxonomy" id="600628"/>
    <lineage>
        <taxon>Bacteria</taxon>
        <taxon>Pseudomonadati</taxon>
        <taxon>Pseudomonadota</taxon>
        <taxon>Alphaproteobacteria</taxon>
        <taxon>Rhodospirillales</taxon>
        <taxon>Dongiaceae</taxon>
        <taxon>Dongia</taxon>
    </lineage>
</organism>
<dbReference type="InterPro" id="IPR007481">
    <property type="entry name" value="SspB"/>
</dbReference>
<reference evidence="2 3" key="1">
    <citation type="journal article" date="2016" name="Antonie Van Leeuwenhoek">
        <title>Dongia soli sp. nov., isolated from soil from Dokdo, Korea.</title>
        <authorList>
            <person name="Kim D.U."/>
            <person name="Lee H."/>
            <person name="Kim H."/>
            <person name="Kim S.G."/>
            <person name="Ka J.O."/>
        </authorList>
    </citation>
    <scope>NUCLEOTIDE SEQUENCE [LARGE SCALE GENOMIC DNA]</scope>
    <source>
        <strain evidence="2 3">D78</strain>
    </source>
</reference>
<accession>A0ABU5EED7</accession>
<dbReference type="SUPFAM" id="SSF101738">
    <property type="entry name" value="SspB-like"/>
    <property type="match status" value="1"/>
</dbReference>
<gene>
    <name evidence="2" type="ORF">SMD27_15695</name>
</gene>
<protein>
    <submittedName>
        <fullName evidence="2">ClpXP protease specificity-enhancing factor SspB</fullName>
    </submittedName>
</protein>
<dbReference type="EMBL" id="JAXCLW010000004">
    <property type="protein sequence ID" value="MDY0884287.1"/>
    <property type="molecule type" value="Genomic_DNA"/>
</dbReference>
<keyword evidence="2" id="KW-0378">Hydrolase</keyword>
<keyword evidence="2" id="KW-0645">Protease</keyword>
<sequence length="189" mass="21103">MAKDWLRYDRLVEDALRSVVRRALQEVAANGLPGDHHFYLTFHTQEPGVVLSPALRAQYPQEMTIVLQHQFWALEVMEDWFTVTLSFGGKHEKLIIPFQSVISFADPSVKFGLQFENTLEAEGVEGEMEDLSLDDGPEQVPGKTGTSLAKAKDLNDLPKSPGGDKSDSDDKTDQPKTAEVVTLDAFRKK</sequence>
<keyword evidence="3" id="KW-1185">Reference proteome</keyword>
<comment type="caution">
    <text evidence="2">The sequence shown here is derived from an EMBL/GenBank/DDBJ whole genome shotgun (WGS) entry which is preliminary data.</text>
</comment>
<dbReference type="GO" id="GO:0008233">
    <property type="term" value="F:peptidase activity"/>
    <property type="evidence" value="ECO:0007669"/>
    <property type="project" value="UniProtKB-KW"/>
</dbReference>
<evidence type="ECO:0000256" key="1">
    <source>
        <dbReference type="SAM" id="MobiDB-lite"/>
    </source>
</evidence>
<dbReference type="InterPro" id="IPR036760">
    <property type="entry name" value="SspB-like_sf"/>
</dbReference>
<dbReference type="RefSeq" id="WP_320509353.1">
    <property type="nucleotide sequence ID" value="NZ_JAXCLW010000004.1"/>
</dbReference>
<dbReference type="Proteomes" id="UP001279642">
    <property type="component" value="Unassembled WGS sequence"/>
</dbReference>
<feature type="compositionally biased region" description="Basic and acidic residues" evidence="1">
    <location>
        <begin position="150"/>
        <end position="176"/>
    </location>
</feature>
<dbReference type="GO" id="GO:0006508">
    <property type="term" value="P:proteolysis"/>
    <property type="evidence" value="ECO:0007669"/>
    <property type="project" value="UniProtKB-KW"/>
</dbReference>
<feature type="region of interest" description="Disordered" evidence="1">
    <location>
        <begin position="129"/>
        <end position="189"/>
    </location>
</feature>